<dbReference type="CDD" id="cd10027">
    <property type="entry name" value="UDG-F1-like"/>
    <property type="match status" value="1"/>
</dbReference>
<dbReference type="NCBIfam" id="NF003588">
    <property type="entry name" value="PRK05254.1-1"/>
    <property type="match status" value="1"/>
</dbReference>
<keyword evidence="5 7" id="KW-0378">Hydrolase</keyword>
<proteinExistence type="inferred from homology"/>
<dbReference type="PANTHER" id="PTHR11264:SF0">
    <property type="entry name" value="URACIL-DNA GLYCOSYLASE"/>
    <property type="match status" value="1"/>
</dbReference>
<evidence type="ECO:0000256" key="5">
    <source>
        <dbReference type="ARBA" id="ARBA00022801"/>
    </source>
</evidence>
<dbReference type="NCBIfam" id="NF003589">
    <property type="entry name" value="PRK05254.1-2"/>
    <property type="match status" value="1"/>
</dbReference>
<dbReference type="GO" id="GO:0005739">
    <property type="term" value="C:mitochondrion"/>
    <property type="evidence" value="ECO:0007669"/>
    <property type="project" value="UniProtKB-SubCell"/>
</dbReference>
<dbReference type="AlphaFoldDB" id="A0AAV2TIN2"/>
<evidence type="ECO:0000256" key="1">
    <source>
        <dbReference type="ARBA" id="ARBA00001400"/>
    </source>
</evidence>
<feature type="domain" description="Uracil-DNA glycosylase-like" evidence="11">
    <location>
        <begin position="164"/>
        <end position="329"/>
    </location>
</feature>
<reference evidence="12" key="1">
    <citation type="submission" date="2024-06" db="EMBL/GenBank/DDBJ databases">
        <authorList>
            <person name="Liu X."/>
            <person name="Lenzi L."/>
            <person name="Haldenby T S."/>
            <person name="Uol C."/>
        </authorList>
    </citation>
    <scope>NUCLEOTIDE SEQUENCE</scope>
</reference>
<dbReference type="InterPro" id="IPR036895">
    <property type="entry name" value="Uracil-DNA_glycosylase-like_sf"/>
</dbReference>
<dbReference type="SMART" id="SM00986">
    <property type="entry name" value="UDG"/>
    <property type="match status" value="1"/>
</dbReference>
<dbReference type="EMBL" id="CAXLJL010000378">
    <property type="protein sequence ID" value="CAL5137030.1"/>
    <property type="molecule type" value="Genomic_DNA"/>
</dbReference>
<dbReference type="GO" id="GO:0005634">
    <property type="term" value="C:nucleus"/>
    <property type="evidence" value="ECO:0007669"/>
    <property type="project" value="UniProtKB-SubCell"/>
</dbReference>
<evidence type="ECO:0000256" key="3">
    <source>
        <dbReference type="ARBA" id="ARBA00012030"/>
    </source>
</evidence>
<evidence type="ECO:0000256" key="2">
    <source>
        <dbReference type="ARBA" id="ARBA00008184"/>
    </source>
</evidence>
<dbReference type="SMART" id="SM00987">
    <property type="entry name" value="UreE_C"/>
    <property type="match status" value="1"/>
</dbReference>
<dbReference type="Proteomes" id="UP001497525">
    <property type="component" value="Unassembled WGS sequence"/>
</dbReference>
<dbReference type="InterPro" id="IPR005122">
    <property type="entry name" value="Uracil-DNA_glycosylase-like"/>
</dbReference>
<dbReference type="GO" id="GO:0097510">
    <property type="term" value="P:base-excision repair, AP site formation via deaminated base removal"/>
    <property type="evidence" value="ECO:0007669"/>
    <property type="project" value="TreeGrafter"/>
</dbReference>
<comment type="subcellular location">
    <subcellularLocation>
        <location evidence="7">Mitochondrion</location>
    </subcellularLocation>
    <subcellularLocation>
        <location evidence="7">Nucleus</location>
    </subcellularLocation>
</comment>
<dbReference type="NCBIfam" id="NF003591">
    <property type="entry name" value="PRK05254.1-4"/>
    <property type="match status" value="1"/>
</dbReference>
<feature type="active site" description="Proton acceptor" evidence="7 8">
    <location>
        <position position="179"/>
    </location>
</feature>
<name>A0AAV2TIN2_CALDB</name>
<evidence type="ECO:0000256" key="9">
    <source>
        <dbReference type="RuleBase" id="RU003780"/>
    </source>
</evidence>
<keyword evidence="6 7" id="KW-0234">DNA repair</keyword>
<sequence>MSKQISGAQMLLTAFLSPKNTTSEVGMKAKVSPQKRKLNAQSDSDGNVTDSSSNATNDLKRPKTTEINTTENARKPLADIFLGNADSHRALVNKKVAEIRRRLSARPSRSVLTLIHDLHPEWMCALEPQVLSDSFQKLADFICSERDSNSPIYPPADQVFSWSQLCTPSDVRVVVLGQDPYHGPRQAHGLAFSVQRPVPPPPSLVNMYKEIGSGLDPESLKSWPPSHGDLTGWARQGVLLLNAVLTVRGGQPNSHKGRGWEQLTDAVVRYLDKQKKNLVFILWGANAQKQGAGIDRKRHLVLQGPHPSPLSASRGFFGCGHFVKTNTYLEEHGLAPINWAKLE</sequence>
<evidence type="ECO:0000259" key="11">
    <source>
        <dbReference type="SMART" id="SM00986"/>
    </source>
</evidence>
<dbReference type="GO" id="GO:0004844">
    <property type="term" value="F:uracil DNA N-glycosylase activity"/>
    <property type="evidence" value="ECO:0007669"/>
    <property type="project" value="UniProtKB-UniRule"/>
</dbReference>
<comment type="caution">
    <text evidence="12">The sequence shown here is derived from an EMBL/GenBank/DDBJ whole genome shotgun (WGS) entry which is preliminary data.</text>
</comment>
<protein>
    <recommendedName>
        <fullName evidence="3 7">Uracil-DNA glycosylase</fullName>
        <shortName evidence="7">UDG</shortName>
        <ecNumber evidence="3 7">3.2.2.27</ecNumber>
    </recommendedName>
</protein>
<dbReference type="SUPFAM" id="SSF52141">
    <property type="entry name" value="Uracil-DNA glycosylase-like"/>
    <property type="match status" value="1"/>
</dbReference>
<dbReference type="NCBIfam" id="TIGR00628">
    <property type="entry name" value="ung"/>
    <property type="match status" value="1"/>
</dbReference>
<feature type="compositionally biased region" description="Polar residues" evidence="10">
    <location>
        <begin position="39"/>
        <end position="57"/>
    </location>
</feature>
<evidence type="ECO:0000256" key="10">
    <source>
        <dbReference type="SAM" id="MobiDB-lite"/>
    </source>
</evidence>
<keyword evidence="7" id="KW-0539">Nucleus</keyword>
<evidence type="ECO:0000313" key="12">
    <source>
        <dbReference type="EMBL" id="CAL5137030.1"/>
    </source>
</evidence>
<dbReference type="HAMAP" id="MF_00148">
    <property type="entry name" value="UDG"/>
    <property type="match status" value="1"/>
</dbReference>
<gene>
    <name evidence="12" type="ORF">CDAUBV1_LOCUS11305</name>
</gene>
<comment type="function">
    <text evidence="7 9">Excises uracil residues from the DNA which can arise as a result of misincorporation of dUMP residues by DNA polymerase or due to deamination of cytosine.</text>
</comment>
<dbReference type="EC" id="3.2.2.27" evidence="3 7"/>
<evidence type="ECO:0000256" key="7">
    <source>
        <dbReference type="HAMAP-Rule" id="MF_03166"/>
    </source>
</evidence>
<feature type="region of interest" description="Disordered" evidence="10">
    <location>
        <begin position="21"/>
        <end position="71"/>
    </location>
</feature>
<evidence type="ECO:0000256" key="4">
    <source>
        <dbReference type="ARBA" id="ARBA00022763"/>
    </source>
</evidence>
<dbReference type="InterPro" id="IPR018085">
    <property type="entry name" value="Ura-DNA_Glyclase_AS"/>
</dbReference>
<keyword evidence="4 7" id="KW-0227">DNA damage</keyword>
<dbReference type="PROSITE" id="PS00130">
    <property type="entry name" value="U_DNA_GLYCOSYLASE"/>
    <property type="match status" value="1"/>
</dbReference>
<dbReference type="InterPro" id="IPR002043">
    <property type="entry name" value="UDG_fam1"/>
</dbReference>
<dbReference type="Pfam" id="PF03167">
    <property type="entry name" value="UDG"/>
    <property type="match status" value="1"/>
</dbReference>
<comment type="similarity">
    <text evidence="2 7 9">Belongs to the uracil-DNA glycosylase (UDG) superfamily. UNG family.</text>
</comment>
<keyword evidence="7" id="KW-0496">Mitochondrion</keyword>
<evidence type="ECO:0000313" key="13">
    <source>
        <dbReference type="Proteomes" id="UP001497525"/>
    </source>
</evidence>
<accession>A0AAV2TIN2</accession>
<organism evidence="12 13">
    <name type="scientific">Calicophoron daubneyi</name>
    <name type="common">Rumen fluke</name>
    <name type="synonym">Paramphistomum daubneyi</name>
    <dbReference type="NCBI Taxonomy" id="300641"/>
    <lineage>
        <taxon>Eukaryota</taxon>
        <taxon>Metazoa</taxon>
        <taxon>Spiralia</taxon>
        <taxon>Lophotrochozoa</taxon>
        <taxon>Platyhelminthes</taxon>
        <taxon>Trematoda</taxon>
        <taxon>Digenea</taxon>
        <taxon>Plagiorchiida</taxon>
        <taxon>Pronocephalata</taxon>
        <taxon>Paramphistomoidea</taxon>
        <taxon>Paramphistomidae</taxon>
        <taxon>Calicophoron</taxon>
    </lineage>
</organism>
<dbReference type="Gene3D" id="3.40.470.10">
    <property type="entry name" value="Uracil-DNA glycosylase-like domain"/>
    <property type="match status" value="1"/>
</dbReference>
<evidence type="ECO:0000256" key="6">
    <source>
        <dbReference type="ARBA" id="ARBA00023204"/>
    </source>
</evidence>
<evidence type="ECO:0000256" key="8">
    <source>
        <dbReference type="PROSITE-ProRule" id="PRU10072"/>
    </source>
</evidence>
<dbReference type="PANTHER" id="PTHR11264">
    <property type="entry name" value="URACIL-DNA GLYCOSYLASE"/>
    <property type="match status" value="1"/>
</dbReference>
<comment type="catalytic activity">
    <reaction evidence="1 7 9">
        <text>Hydrolyzes single-stranded DNA or mismatched double-stranded DNA and polynucleotides, releasing free uracil.</text>
        <dbReference type="EC" id="3.2.2.27"/>
    </reaction>
</comment>
<dbReference type="FunFam" id="3.40.470.10:FF:000001">
    <property type="entry name" value="Uracil-DNA glycosylase"/>
    <property type="match status" value="1"/>
</dbReference>
<dbReference type="NCBIfam" id="NF003592">
    <property type="entry name" value="PRK05254.1-5"/>
    <property type="match status" value="1"/>
</dbReference>